<dbReference type="Pfam" id="PF14712">
    <property type="entry name" value="Snapin_Pallidin"/>
    <property type="match status" value="1"/>
</dbReference>
<name>A0A317SKV1_9PEZI</name>
<evidence type="ECO:0000313" key="3">
    <source>
        <dbReference type="Proteomes" id="UP000246991"/>
    </source>
</evidence>
<proteinExistence type="predicted"/>
<dbReference type="OrthoDB" id="5399166at2759"/>
<dbReference type="EMBL" id="PYWC01000052">
    <property type="protein sequence ID" value="PWW75062.1"/>
    <property type="molecule type" value="Genomic_DNA"/>
</dbReference>
<sequence>MSSPTSHVSPTPELSIPPRAPDPLSTGIKSLLDPTVKQTTEKLLQVHQSQQALSQELDRLITPTLQTIQLRVNKLYVQLSKQRLPH</sequence>
<dbReference type="InterPro" id="IPR028119">
    <property type="entry name" value="Snapin/Pallidin/Snn1"/>
</dbReference>
<reference evidence="2 3" key="1">
    <citation type="submission" date="2018-03" db="EMBL/GenBank/DDBJ databases">
        <title>Genomes of Pezizomycetes fungi and the evolution of truffles.</title>
        <authorList>
            <person name="Murat C."/>
            <person name="Payen T."/>
            <person name="Noel B."/>
            <person name="Kuo A."/>
            <person name="Martin F.M."/>
        </authorList>
    </citation>
    <scope>NUCLEOTIDE SEQUENCE [LARGE SCALE GENOMIC DNA]</scope>
    <source>
        <strain evidence="2">091103-1</strain>
    </source>
</reference>
<gene>
    <name evidence="2" type="ORF">C7212DRAFT_326066</name>
</gene>
<dbReference type="Proteomes" id="UP000246991">
    <property type="component" value="Unassembled WGS sequence"/>
</dbReference>
<accession>A0A317SKV1</accession>
<feature type="region of interest" description="Disordered" evidence="1">
    <location>
        <begin position="1"/>
        <end position="29"/>
    </location>
</feature>
<organism evidence="2 3">
    <name type="scientific">Tuber magnatum</name>
    <name type="common">white Piedmont truffle</name>
    <dbReference type="NCBI Taxonomy" id="42249"/>
    <lineage>
        <taxon>Eukaryota</taxon>
        <taxon>Fungi</taxon>
        <taxon>Dikarya</taxon>
        <taxon>Ascomycota</taxon>
        <taxon>Pezizomycotina</taxon>
        <taxon>Pezizomycetes</taxon>
        <taxon>Pezizales</taxon>
        <taxon>Tuberaceae</taxon>
        <taxon>Tuber</taxon>
    </lineage>
</organism>
<comment type="caution">
    <text evidence="2">The sequence shown here is derived from an EMBL/GenBank/DDBJ whole genome shotgun (WGS) entry which is preliminary data.</text>
</comment>
<evidence type="ECO:0000256" key="1">
    <source>
        <dbReference type="SAM" id="MobiDB-lite"/>
    </source>
</evidence>
<protein>
    <submittedName>
        <fullName evidence="2">Uncharacterized protein</fullName>
    </submittedName>
</protein>
<dbReference type="AlphaFoldDB" id="A0A317SKV1"/>
<evidence type="ECO:0000313" key="2">
    <source>
        <dbReference type="EMBL" id="PWW75062.1"/>
    </source>
</evidence>
<keyword evidence="3" id="KW-1185">Reference proteome</keyword>